<reference evidence="1 2" key="1">
    <citation type="submission" date="2021-06" db="EMBL/GenBank/DDBJ databases">
        <authorList>
            <person name="Kallberg Y."/>
            <person name="Tangrot J."/>
            <person name="Rosling A."/>
        </authorList>
    </citation>
    <scope>NUCLEOTIDE SEQUENCE [LARGE SCALE GENOMIC DNA]</scope>
    <source>
        <strain evidence="1 2">120-4 pot B 10/14</strain>
    </source>
</reference>
<name>A0ABN7UWF0_GIGMA</name>
<gene>
    <name evidence="1" type="ORF">GMARGA_LOCUS11386</name>
</gene>
<comment type="caution">
    <text evidence="1">The sequence shown here is derived from an EMBL/GenBank/DDBJ whole genome shotgun (WGS) entry which is preliminary data.</text>
</comment>
<accession>A0ABN7UWF0</accession>
<proteinExistence type="predicted"/>
<evidence type="ECO:0000313" key="2">
    <source>
        <dbReference type="Proteomes" id="UP000789901"/>
    </source>
</evidence>
<dbReference type="EMBL" id="CAJVQB010006658">
    <property type="protein sequence ID" value="CAG8688962.1"/>
    <property type="molecule type" value="Genomic_DNA"/>
</dbReference>
<dbReference type="Proteomes" id="UP000789901">
    <property type="component" value="Unassembled WGS sequence"/>
</dbReference>
<keyword evidence="2" id="KW-1185">Reference proteome</keyword>
<evidence type="ECO:0000313" key="1">
    <source>
        <dbReference type="EMBL" id="CAG8688962.1"/>
    </source>
</evidence>
<organism evidence="1 2">
    <name type="scientific">Gigaspora margarita</name>
    <dbReference type="NCBI Taxonomy" id="4874"/>
    <lineage>
        <taxon>Eukaryota</taxon>
        <taxon>Fungi</taxon>
        <taxon>Fungi incertae sedis</taxon>
        <taxon>Mucoromycota</taxon>
        <taxon>Glomeromycotina</taxon>
        <taxon>Glomeromycetes</taxon>
        <taxon>Diversisporales</taxon>
        <taxon>Gigasporaceae</taxon>
        <taxon>Gigaspora</taxon>
    </lineage>
</organism>
<protein>
    <submittedName>
        <fullName evidence="1">4089_t:CDS:1</fullName>
    </submittedName>
</protein>
<sequence length="186" mass="20779">MSSHGYNPSNIHEATLPEDSNHTINLLLSEIITYFVDRGFQESLVRSFLEGEGSGVSGIASGEDKRLLVKWGLIEEAASELRILSFEDIFYDKQFPCNQWISYDRKGGPQMFASSYKNIATGIDDFLSSNTKNVVAALRCEQRSAVDDNDFVYGYQLSNPREVLSEWANNGGDDVEGSWQNVIPHA</sequence>